<evidence type="ECO:0000313" key="1">
    <source>
        <dbReference type="EMBL" id="SPF44771.1"/>
    </source>
</evidence>
<protein>
    <submittedName>
        <fullName evidence="1">Uncharacterized protein</fullName>
    </submittedName>
</protein>
<gene>
    <name evidence="1" type="ORF">SBA1_550136</name>
</gene>
<evidence type="ECO:0000313" key="2">
    <source>
        <dbReference type="Proteomes" id="UP000238701"/>
    </source>
</evidence>
<proteinExistence type="predicted"/>
<accession>A0A2U3KYN4</accession>
<name>A0A2U3KYN4_9BACT</name>
<sequence length="63" mass="6719">MLVVGDVTERGQFRKCAGSTQTTGEENLRAALLPTSDLPLNCIRTPGTWLGARLVRCGTAADE</sequence>
<organism evidence="1 2">
    <name type="scientific">Candidatus Sulfotelmatobacter kueseliae</name>
    <dbReference type="NCBI Taxonomy" id="2042962"/>
    <lineage>
        <taxon>Bacteria</taxon>
        <taxon>Pseudomonadati</taxon>
        <taxon>Acidobacteriota</taxon>
        <taxon>Terriglobia</taxon>
        <taxon>Terriglobales</taxon>
        <taxon>Candidatus Korobacteraceae</taxon>
        <taxon>Candidatus Sulfotelmatobacter</taxon>
    </lineage>
</organism>
<dbReference type="AlphaFoldDB" id="A0A2U3KYN4"/>
<dbReference type="EMBL" id="OMOD01000150">
    <property type="protein sequence ID" value="SPF44771.1"/>
    <property type="molecule type" value="Genomic_DNA"/>
</dbReference>
<dbReference type="Proteomes" id="UP000238701">
    <property type="component" value="Unassembled WGS sequence"/>
</dbReference>
<reference evidence="2" key="1">
    <citation type="submission" date="2018-02" db="EMBL/GenBank/DDBJ databases">
        <authorList>
            <person name="Hausmann B."/>
        </authorList>
    </citation>
    <scope>NUCLEOTIDE SEQUENCE [LARGE SCALE GENOMIC DNA]</scope>
    <source>
        <strain evidence="2">Peat soil MAG SbA1</strain>
    </source>
</reference>